<dbReference type="InterPro" id="IPR049874">
    <property type="entry name" value="ROK_cs"/>
</dbReference>
<dbReference type="SUPFAM" id="SSF53067">
    <property type="entry name" value="Actin-like ATPase domain"/>
    <property type="match status" value="1"/>
</dbReference>
<proteinExistence type="inferred from homology"/>
<dbReference type="EMBL" id="CP071249">
    <property type="protein sequence ID" value="UUF06080.1"/>
    <property type="molecule type" value="Genomic_DNA"/>
</dbReference>
<dbReference type="NCBIfam" id="TIGR00744">
    <property type="entry name" value="ROK_glcA_fam"/>
    <property type="match status" value="1"/>
</dbReference>
<dbReference type="EMBL" id="CP071250">
    <property type="protein sequence ID" value="UUF07351.1"/>
    <property type="molecule type" value="Genomic_DNA"/>
</dbReference>
<dbReference type="RefSeq" id="WP_055242563.1">
    <property type="nucleotide sequence ID" value="NZ_CP071249.1"/>
</dbReference>
<dbReference type="InterPro" id="IPR004654">
    <property type="entry name" value="ROK_glcA"/>
</dbReference>
<evidence type="ECO:0000256" key="8">
    <source>
        <dbReference type="ARBA" id="ARBA00032386"/>
    </source>
</evidence>
<dbReference type="GO" id="GO:0005737">
    <property type="term" value="C:cytoplasm"/>
    <property type="evidence" value="ECO:0007669"/>
    <property type="project" value="InterPro"/>
</dbReference>
<keyword evidence="6" id="KW-0418">Kinase</keyword>
<evidence type="ECO:0000256" key="7">
    <source>
        <dbReference type="ARBA" id="ARBA00022840"/>
    </source>
</evidence>
<gene>
    <name evidence="9" type="ORF">J0J69_00365</name>
    <name evidence="10" type="ORF">J0J70_06815</name>
</gene>
<dbReference type="Proteomes" id="UP001058072">
    <property type="component" value="Chromosome"/>
</dbReference>
<keyword evidence="7" id="KW-0067">ATP-binding</keyword>
<dbReference type="EC" id="2.7.1.2" evidence="2"/>
<dbReference type="PROSITE" id="PS01125">
    <property type="entry name" value="ROK"/>
    <property type="match status" value="1"/>
</dbReference>
<comment type="similarity">
    <text evidence="1">Belongs to the ROK (NagC/XylR) family.</text>
</comment>
<accession>A0A9Q9CI33</accession>
<dbReference type="Gene3D" id="3.30.420.40">
    <property type="match status" value="2"/>
</dbReference>
<evidence type="ECO:0000256" key="1">
    <source>
        <dbReference type="ARBA" id="ARBA00006479"/>
    </source>
</evidence>
<sequence>MNKYVFGIDVGGTTIKCGLFSSKGEVLESWEIVTNKADNGDHIIANIAETIQAKCEEKGIQIEEVEGVGVGVPGPVDNNGVVKVAVNLGWSERDVKSELESLVKVPVAVGNDANVAALGELWLGAAAGSHDAIMFTLGTGVGGGVIVDGKVVAGVHGAGGEIGHLAVVLEDGNQCNCGKKGCLETVASATGIVRETEKYLAACDEASSLRSLEKIEAKDVFDAAKAGDAVGLKMVDQLGRYIGLAAANLAATTDPQKIIIGGGVSKAGDILIDTIVKHYQNYAFSAVRQTEFVLAELGNDAGIVGSAYLAKTV</sequence>
<evidence type="ECO:0000256" key="6">
    <source>
        <dbReference type="ARBA" id="ARBA00022777"/>
    </source>
</evidence>
<dbReference type="InterPro" id="IPR000600">
    <property type="entry name" value="ROK"/>
</dbReference>
<protein>
    <recommendedName>
        <fullName evidence="3">Glucokinase</fullName>
        <ecNumber evidence="2">2.7.1.2</ecNumber>
    </recommendedName>
    <alternativeName>
        <fullName evidence="8">Glucose kinase</fullName>
    </alternativeName>
</protein>
<evidence type="ECO:0000256" key="3">
    <source>
        <dbReference type="ARBA" id="ARBA00014701"/>
    </source>
</evidence>
<dbReference type="PANTHER" id="PTHR18964:SF149">
    <property type="entry name" value="BIFUNCTIONAL UDP-N-ACETYLGLUCOSAMINE 2-EPIMERASE_N-ACETYLMANNOSAMINE KINASE"/>
    <property type="match status" value="1"/>
</dbReference>
<dbReference type="Pfam" id="PF00480">
    <property type="entry name" value="ROK"/>
    <property type="match status" value="1"/>
</dbReference>
<organism evidence="10 12">
    <name type="scientific">Turicibacter bilis</name>
    <dbReference type="NCBI Taxonomy" id="2735723"/>
    <lineage>
        <taxon>Bacteria</taxon>
        <taxon>Bacillati</taxon>
        <taxon>Bacillota</taxon>
        <taxon>Erysipelotrichia</taxon>
        <taxon>Erysipelotrichales</taxon>
        <taxon>Turicibacteraceae</taxon>
        <taxon>Turicibacter</taxon>
    </lineage>
</organism>
<dbReference type="PANTHER" id="PTHR18964">
    <property type="entry name" value="ROK (REPRESSOR, ORF, KINASE) FAMILY"/>
    <property type="match status" value="1"/>
</dbReference>
<dbReference type="InterPro" id="IPR043129">
    <property type="entry name" value="ATPase_NBD"/>
</dbReference>
<evidence type="ECO:0000256" key="2">
    <source>
        <dbReference type="ARBA" id="ARBA00012323"/>
    </source>
</evidence>
<reference evidence="10 11" key="1">
    <citation type="submission" date="2021-03" db="EMBL/GenBank/DDBJ databases">
        <title>Comparative Genomics and Metabolomics in the genus Turicibacter.</title>
        <authorList>
            <person name="Maki J."/>
            <person name="Looft T."/>
        </authorList>
    </citation>
    <scope>NUCLEOTIDE SEQUENCE</scope>
    <source>
        <strain evidence="10">ISU324</strain>
        <strain evidence="9 11">MMM721</strain>
    </source>
</reference>
<dbReference type="GO" id="GO:0006096">
    <property type="term" value="P:glycolytic process"/>
    <property type="evidence" value="ECO:0007669"/>
    <property type="project" value="InterPro"/>
</dbReference>
<dbReference type="Proteomes" id="UP001058016">
    <property type="component" value="Chromosome"/>
</dbReference>
<keyword evidence="11" id="KW-1185">Reference proteome</keyword>
<evidence type="ECO:0000256" key="5">
    <source>
        <dbReference type="ARBA" id="ARBA00022741"/>
    </source>
</evidence>
<dbReference type="GO" id="GO:0005524">
    <property type="term" value="F:ATP binding"/>
    <property type="evidence" value="ECO:0007669"/>
    <property type="project" value="UniProtKB-KW"/>
</dbReference>
<dbReference type="GO" id="GO:0004340">
    <property type="term" value="F:glucokinase activity"/>
    <property type="evidence" value="ECO:0007669"/>
    <property type="project" value="UniProtKB-EC"/>
</dbReference>
<dbReference type="AlphaFoldDB" id="A0A9Q9CI33"/>
<keyword evidence="4 10" id="KW-0808">Transferase</keyword>
<evidence type="ECO:0000256" key="4">
    <source>
        <dbReference type="ARBA" id="ARBA00022679"/>
    </source>
</evidence>
<evidence type="ECO:0000313" key="12">
    <source>
        <dbReference type="Proteomes" id="UP001058072"/>
    </source>
</evidence>
<evidence type="ECO:0000313" key="9">
    <source>
        <dbReference type="EMBL" id="UUF06080.1"/>
    </source>
</evidence>
<keyword evidence="5" id="KW-0547">Nucleotide-binding</keyword>
<evidence type="ECO:0000313" key="11">
    <source>
        <dbReference type="Proteomes" id="UP001058016"/>
    </source>
</evidence>
<evidence type="ECO:0000313" key="10">
    <source>
        <dbReference type="EMBL" id="UUF07351.1"/>
    </source>
</evidence>
<name>A0A9Q9CI33_9FIRM</name>